<feature type="region of interest" description="Disordered" evidence="1">
    <location>
        <begin position="302"/>
        <end position="340"/>
    </location>
</feature>
<evidence type="ECO:0000313" key="2">
    <source>
        <dbReference type="EMBL" id="KAK3270480.1"/>
    </source>
</evidence>
<evidence type="ECO:0000256" key="1">
    <source>
        <dbReference type="SAM" id="MobiDB-lite"/>
    </source>
</evidence>
<accession>A0AAE0G3F9</accession>
<evidence type="ECO:0000313" key="3">
    <source>
        <dbReference type="Proteomes" id="UP001190700"/>
    </source>
</evidence>
<proteinExistence type="predicted"/>
<feature type="region of interest" description="Disordered" evidence="1">
    <location>
        <begin position="420"/>
        <end position="463"/>
    </location>
</feature>
<feature type="compositionally biased region" description="Low complexity" evidence="1">
    <location>
        <begin position="220"/>
        <end position="231"/>
    </location>
</feature>
<gene>
    <name evidence="2" type="ORF">CYMTET_21125</name>
</gene>
<name>A0AAE0G3F9_9CHLO</name>
<feature type="compositionally biased region" description="Polar residues" evidence="1">
    <location>
        <begin position="325"/>
        <end position="336"/>
    </location>
</feature>
<reference evidence="2 3" key="1">
    <citation type="journal article" date="2015" name="Genome Biol. Evol.">
        <title>Comparative Genomics of a Bacterivorous Green Alga Reveals Evolutionary Causalities and Consequences of Phago-Mixotrophic Mode of Nutrition.</title>
        <authorList>
            <person name="Burns J.A."/>
            <person name="Paasch A."/>
            <person name="Narechania A."/>
            <person name="Kim E."/>
        </authorList>
    </citation>
    <scope>NUCLEOTIDE SEQUENCE [LARGE SCALE GENOMIC DNA]</scope>
    <source>
        <strain evidence="2 3">PLY_AMNH</strain>
    </source>
</reference>
<organism evidence="2 3">
    <name type="scientific">Cymbomonas tetramitiformis</name>
    <dbReference type="NCBI Taxonomy" id="36881"/>
    <lineage>
        <taxon>Eukaryota</taxon>
        <taxon>Viridiplantae</taxon>
        <taxon>Chlorophyta</taxon>
        <taxon>Pyramimonadophyceae</taxon>
        <taxon>Pyramimonadales</taxon>
        <taxon>Pyramimonadaceae</taxon>
        <taxon>Cymbomonas</taxon>
    </lineage>
</organism>
<feature type="compositionally biased region" description="Polar residues" evidence="1">
    <location>
        <begin position="434"/>
        <end position="445"/>
    </location>
</feature>
<feature type="compositionally biased region" description="Basic and acidic residues" evidence="1">
    <location>
        <begin position="13"/>
        <end position="26"/>
    </location>
</feature>
<protein>
    <submittedName>
        <fullName evidence="2">Uncharacterized protein</fullName>
    </submittedName>
</protein>
<feature type="non-terminal residue" evidence="2">
    <location>
        <position position="1"/>
    </location>
</feature>
<sequence>AMSSQARMSYGEPKPRARRGEDKDAPVGRAGSVMMTRITTPPDSTGIMRAQSTMLPQEVSEDGVGVSPPKASLQRMVSWSHSTAYANVPETSAEDETLQGRARLGRSATLGERHQGDAETPSTPYLGFLATGWNPLMRFTSNYTSVGDDILEAVELQPTTSQSGLLADTDHGDGGQEELEEASPGERTRLWVTQGTQEPSHAPPTDAFLPQHHGEERYPSGKSTASAPSAAPAKHLASMLAGALQGAVPRYASGPSAFQHSVPTLPAPPSAGTYLHHGAGPGAVSRHQSAASSVAMIALDEEDESGTSVSRHHSAASSIGGPVSRNASWTTSSLPKTQEDALHSSHHVSVAPISTLPLLLPLLLPLPLPQHCSAMPVSTAEGTESHLEPRLSFTNLRQPENKAVAFFLGAHQAMLGDTLPEDRLDEPSMGGSGDSSATTPQQLPHTSELADLRSQRITTSPNPEPAAMELAEAWDSATGAVSSMQEGMAGAVDDEDSFSGAEEVAVSRNYSAMTMKELMTQMSTEDLQQISEEENIDTEFLPVSRSRSSFPRGL</sequence>
<feature type="region of interest" description="Disordered" evidence="1">
    <location>
        <begin position="1"/>
        <end position="45"/>
    </location>
</feature>
<dbReference type="EMBL" id="LGRX02010371">
    <property type="protein sequence ID" value="KAK3270480.1"/>
    <property type="molecule type" value="Genomic_DNA"/>
</dbReference>
<dbReference type="Proteomes" id="UP001190700">
    <property type="component" value="Unassembled WGS sequence"/>
</dbReference>
<comment type="caution">
    <text evidence="2">The sequence shown here is derived from an EMBL/GenBank/DDBJ whole genome shotgun (WGS) entry which is preliminary data.</text>
</comment>
<feature type="region of interest" description="Disordered" evidence="1">
    <location>
        <begin position="159"/>
        <end position="231"/>
    </location>
</feature>
<dbReference type="AlphaFoldDB" id="A0AAE0G3F9"/>
<keyword evidence="3" id="KW-1185">Reference proteome</keyword>